<dbReference type="PANTHER" id="PTHR48081:SF8">
    <property type="entry name" value="ALPHA_BETA HYDROLASE FOLD-3 DOMAIN-CONTAINING PROTEIN-RELATED"/>
    <property type="match status" value="1"/>
</dbReference>
<dbReference type="Proteomes" id="UP000315628">
    <property type="component" value="Unassembled WGS sequence"/>
</dbReference>
<evidence type="ECO:0000313" key="4">
    <source>
        <dbReference type="EMBL" id="TWD16015.1"/>
    </source>
</evidence>
<evidence type="ECO:0000256" key="1">
    <source>
        <dbReference type="ARBA" id="ARBA00010515"/>
    </source>
</evidence>
<proteinExistence type="inferred from homology"/>
<dbReference type="Pfam" id="PF07859">
    <property type="entry name" value="Abhydrolase_3"/>
    <property type="match status" value="1"/>
</dbReference>
<dbReference type="PROSITE" id="PS01173">
    <property type="entry name" value="LIPASE_GDXG_HIS"/>
    <property type="match status" value="1"/>
</dbReference>
<dbReference type="InterPro" id="IPR029058">
    <property type="entry name" value="AB_hydrolase_fold"/>
</dbReference>
<dbReference type="OrthoDB" id="9803828at2"/>
<reference evidence="4 5" key="1">
    <citation type="submission" date="2019-06" db="EMBL/GenBank/DDBJ databases">
        <title>Sequencing the genomes of 1000 actinobacteria strains.</title>
        <authorList>
            <person name="Klenk H.-P."/>
        </authorList>
    </citation>
    <scope>NUCLEOTIDE SEQUENCE [LARGE SCALE GENOMIC DNA]</scope>
    <source>
        <strain evidence="4 5">DSM 18935</strain>
    </source>
</reference>
<comment type="similarity">
    <text evidence="1">Belongs to the 'GDXG' lipolytic enzyme family.</text>
</comment>
<dbReference type="PANTHER" id="PTHR48081">
    <property type="entry name" value="AB HYDROLASE SUPERFAMILY PROTEIN C4A8.06C"/>
    <property type="match status" value="1"/>
</dbReference>
<dbReference type="EMBL" id="VIUW01000002">
    <property type="protein sequence ID" value="TWD16015.1"/>
    <property type="molecule type" value="Genomic_DNA"/>
</dbReference>
<feature type="domain" description="Alpha/beta hydrolase fold-3" evidence="3">
    <location>
        <begin position="124"/>
        <end position="329"/>
    </location>
</feature>
<protein>
    <submittedName>
        <fullName evidence="4">Acetyl esterase</fullName>
    </submittedName>
</protein>
<dbReference type="GO" id="GO:0016787">
    <property type="term" value="F:hydrolase activity"/>
    <property type="evidence" value="ECO:0007669"/>
    <property type="project" value="UniProtKB-KW"/>
</dbReference>
<dbReference type="InterPro" id="IPR050300">
    <property type="entry name" value="GDXG_lipolytic_enzyme"/>
</dbReference>
<dbReference type="InterPro" id="IPR013094">
    <property type="entry name" value="AB_hydrolase_3"/>
</dbReference>
<evidence type="ECO:0000256" key="2">
    <source>
        <dbReference type="ARBA" id="ARBA00022801"/>
    </source>
</evidence>
<keyword evidence="5" id="KW-1185">Reference proteome</keyword>
<dbReference type="RefSeq" id="WP_144857003.1">
    <property type="nucleotide sequence ID" value="NZ_BAAAYT010000001.1"/>
</dbReference>
<keyword evidence="2" id="KW-0378">Hydrolase</keyword>
<comment type="caution">
    <text evidence="4">The sequence shown here is derived from an EMBL/GenBank/DDBJ whole genome shotgun (WGS) entry which is preliminary data.</text>
</comment>
<evidence type="ECO:0000259" key="3">
    <source>
        <dbReference type="Pfam" id="PF07859"/>
    </source>
</evidence>
<organism evidence="4 5">
    <name type="scientific">Marihabitans asiaticum</name>
    <dbReference type="NCBI Taxonomy" id="415218"/>
    <lineage>
        <taxon>Bacteria</taxon>
        <taxon>Bacillati</taxon>
        <taxon>Actinomycetota</taxon>
        <taxon>Actinomycetes</taxon>
        <taxon>Micrococcales</taxon>
        <taxon>Intrasporangiaceae</taxon>
        <taxon>Marihabitans</taxon>
    </lineage>
</organism>
<dbReference type="SUPFAM" id="SSF53474">
    <property type="entry name" value="alpha/beta-Hydrolases"/>
    <property type="match status" value="1"/>
</dbReference>
<name>A0A560WEU5_9MICO</name>
<accession>A0A560WEU5</accession>
<dbReference type="AlphaFoldDB" id="A0A560WEU5"/>
<dbReference type="InterPro" id="IPR002168">
    <property type="entry name" value="Lipase_GDXG_HIS_AS"/>
</dbReference>
<gene>
    <name evidence="4" type="ORF">FB557_1556</name>
</gene>
<dbReference type="FunFam" id="3.40.50.1820:FF:000089">
    <property type="entry name" value="Alpha/beta hydrolase"/>
    <property type="match status" value="1"/>
</dbReference>
<dbReference type="Gene3D" id="3.40.50.1820">
    <property type="entry name" value="alpha/beta hydrolase"/>
    <property type="match status" value="1"/>
</dbReference>
<evidence type="ECO:0000313" key="5">
    <source>
        <dbReference type="Proteomes" id="UP000315628"/>
    </source>
</evidence>
<sequence length="354" mass="38031">MSHDPTTAEKVERAAFRALLALPRSLRGAASGPAKVVDGQRLDPDLKVGLAVMNRLPQRELDEMSVPDARAALAAESWVFAGEAPQVAETRELRIADRFGARLYLSEGPARERGAKGERPLAALVYLHGGGWVLGDVDTHDVVCRRICAGAEIAVLNVDYRLAPEHPFPAAVEDSVAAFRWLHEHASELGIDPDRIAVGGDSAGGNLSAVLCQVTRDEGTPMPAFQALIVPATDFTKDYPSAETFARGYFLTKANMDWYEAHYLGDHDRSDPRASPLRAESLAGLPPAYVAVAGWDPLRDEGIAYAQALRAAGVPVTLRVHEDAVHPFINIGAVDLGRRCQAELIGALRVGLGV</sequence>